<accession>A0A7G2D622</accession>
<dbReference type="RefSeq" id="WP_188201803.1">
    <property type="nucleotide sequence ID" value="NZ_LR881183.1"/>
</dbReference>
<comment type="function">
    <text evidence="3">Antitoxin component of a type II toxin-antitoxin (TA) system.</text>
</comment>
<dbReference type="SUPFAM" id="SSF141694">
    <property type="entry name" value="AF2212/PG0164-like"/>
    <property type="match status" value="1"/>
</dbReference>
<dbReference type="InterPro" id="IPR008203">
    <property type="entry name" value="AF2212-like"/>
</dbReference>
<name>A0A7G2D622_9EURY</name>
<dbReference type="KEGG" id="tcq:TIRI35C_0769"/>
<dbReference type="AlphaFoldDB" id="A0A7G2D622"/>
<dbReference type="GeneID" id="58918510"/>
<evidence type="ECO:0000313" key="5">
    <source>
        <dbReference type="Proteomes" id="UP000516304"/>
    </source>
</evidence>
<dbReference type="Gene3D" id="4.10.1150.10">
    <property type="entry name" value="AF2212/PG0164-like"/>
    <property type="match status" value="1"/>
</dbReference>
<evidence type="ECO:0000256" key="1">
    <source>
        <dbReference type="ARBA" id="ARBA00006615"/>
    </source>
</evidence>
<dbReference type="Proteomes" id="UP000516304">
    <property type="component" value="Chromosome TIRI35C"/>
</dbReference>
<evidence type="ECO:0000313" key="4">
    <source>
        <dbReference type="EMBL" id="CAD5243923.1"/>
    </source>
</evidence>
<proteinExistence type="inferred from homology"/>
<evidence type="ECO:0000256" key="2">
    <source>
        <dbReference type="ARBA" id="ARBA00022649"/>
    </source>
</evidence>
<sequence length="70" mass="7847">MGIRAVYRNGVFKPLDKVDLPEGTRVEILIADPKEAIKRYAGALRGLKDVGDIDWEEAYHEHILKRAGDG</sequence>
<gene>
    <name evidence="4" type="ORF">TIRI35C_0769</name>
</gene>
<reference evidence="4 5" key="1">
    <citation type="submission" date="2020-09" db="EMBL/GenBank/DDBJ databases">
        <authorList>
            <person name="Courtine D."/>
        </authorList>
    </citation>
    <scope>NUCLEOTIDE SEQUENCE [LARGE SCALE GENOMIC DNA]</scope>
    <source>
        <strain evidence="4 5">IRI35c</strain>
    </source>
</reference>
<dbReference type="InterPro" id="IPR024069">
    <property type="entry name" value="AF2212-like_dom_sf"/>
</dbReference>
<evidence type="ECO:0000256" key="3">
    <source>
        <dbReference type="RuleBase" id="RU368051"/>
    </source>
</evidence>
<organism evidence="4 5">
    <name type="scientific">Thermococcus camini</name>
    <dbReference type="NCBI Taxonomy" id="2016373"/>
    <lineage>
        <taxon>Archaea</taxon>
        <taxon>Methanobacteriati</taxon>
        <taxon>Methanobacteriota</taxon>
        <taxon>Thermococci</taxon>
        <taxon>Thermococcales</taxon>
        <taxon>Thermococcaceae</taxon>
        <taxon>Thermococcus</taxon>
    </lineage>
</organism>
<protein>
    <recommendedName>
        <fullName evidence="3">Antitoxin</fullName>
    </recommendedName>
</protein>
<keyword evidence="2 3" id="KW-1277">Toxin-antitoxin system</keyword>
<comment type="similarity">
    <text evidence="1 3">Belongs to the UPF0165 family.</text>
</comment>
<dbReference type="Pfam" id="PF01954">
    <property type="entry name" value="AF2212-like"/>
    <property type="match status" value="1"/>
</dbReference>
<keyword evidence="5" id="KW-1185">Reference proteome</keyword>
<dbReference type="EMBL" id="LR881183">
    <property type="protein sequence ID" value="CAD5243923.1"/>
    <property type="molecule type" value="Genomic_DNA"/>
</dbReference>